<evidence type="ECO:0000256" key="7">
    <source>
        <dbReference type="PROSITE-ProRule" id="PRU01094"/>
    </source>
</evidence>
<dbReference type="InterPro" id="IPR044202">
    <property type="entry name" value="LETM1/MDM38-like"/>
</dbReference>
<dbReference type="PROSITE" id="PS51758">
    <property type="entry name" value="LETM1_RBD"/>
    <property type="match status" value="1"/>
</dbReference>
<dbReference type="GO" id="GO:0030003">
    <property type="term" value="P:intracellular monoatomic cation homeostasis"/>
    <property type="evidence" value="ECO:0007669"/>
    <property type="project" value="TreeGrafter"/>
</dbReference>
<dbReference type="Pfam" id="PF07766">
    <property type="entry name" value="LETM1_RBD"/>
    <property type="match status" value="2"/>
</dbReference>
<evidence type="ECO:0000256" key="5">
    <source>
        <dbReference type="ARBA" id="ARBA00023128"/>
    </source>
</evidence>
<keyword evidence="4 8" id="KW-1133">Transmembrane helix</keyword>
<evidence type="ECO:0000256" key="3">
    <source>
        <dbReference type="ARBA" id="ARBA00022792"/>
    </source>
</evidence>
<protein>
    <recommendedName>
        <fullName evidence="9">Letm1 RBD domain-containing protein</fullName>
    </recommendedName>
</protein>
<evidence type="ECO:0000313" key="11">
    <source>
        <dbReference type="Proteomes" id="UP000772434"/>
    </source>
</evidence>
<evidence type="ECO:0000256" key="2">
    <source>
        <dbReference type="ARBA" id="ARBA00022692"/>
    </source>
</evidence>
<evidence type="ECO:0000256" key="4">
    <source>
        <dbReference type="ARBA" id="ARBA00022989"/>
    </source>
</evidence>
<proteinExistence type="predicted"/>
<organism evidence="10 11">
    <name type="scientific">Rhodocollybia butyracea</name>
    <dbReference type="NCBI Taxonomy" id="206335"/>
    <lineage>
        <taxon>Eukaryota</taxon>
        <taxon>Fungi</taxon>
        <taxon>Dikarya</taxon>
        <taxon>Basidiomycota</taxon>
        <taxon>Agaricomycotina</taxon>
        <taxon>Agaricomycetes</taxon>
        <taxon>Agaricomycetidae</taxon>
        <taxon>Agaricales</taxon>
        <taxon>Marasmiineae</taxon>
        <taxon>Omphalotaceae</taxon>
        <taxon>Rhodocollybia</taxon>
    </lineage>
</organism>
<dbReference type="GO" id="GO:0005743">
    <property type="term" value="C:mitochondrial inner membrane"/>
    <property type="evidence" value="ECO:0007669"/>
    <property type="project" value="UniProtKB-SubCell"/>
</dbReference>
<evidence type="ECO:0000256" key="1">
    <source>
        <dbReference type="ARBA" id="ARBA00004434"/>
    </source>
</evidence>
<sequence length="306" mass="34391">MFSVSRNHVRLQRSLLHSSTIRYSSNKVDSPPERIGVKELIQRDLKHAEELGVLRPASPDANGFQKLLHTAIELTKFYFRGAKLIYTRGKEVSAIKSRVRAGGLPLTRGEGRLIHLQRRDLSKLIPFIVMAIIMEELIPVAAIYAPFMLPSTCILPGQRKRIEEKKTNQAVASANQAQSLLANIRKNAVDGILASSTLRGTGSATVLCGLLRLPTFGNDILRIWRIRRHLRFIHSDDALLIQDKVEKSLNEHDLAQALEERGFIVQNLSSAARQARLKWWLDSVKDTPSKSAVGRRLFLLTAQKLE</sequence>
<reference evidence="10" key="1">
    <citation type="submission" date="2020-11" db="EMBL/GenBank/DDBJ databases">
        <authorList>
            <consortium name="DOE Joint Genome Institute"/>
            <person name="Ahrendt S."/>
            <person name="Riley R."/>
            <person name="Andreopoulos W."/>
            <person name="Labutti K."/>
            <person name="Pangilinan J."/>
            <person name="Ruiz-Duenas F.J."/>
            <person name="Barrasa J.M."/>
            <person name="Sanchez-Garcia M."/>
            <person name="Camarero S."/>
            <person name="Miyauchi S."/>
            <person name="Serrano A."/>
            <person name="Linde D."/>
            <person name="Babiker R."/>
            <person name="Drula E."/>
            <person name="Ayuso-Fernandez I."/>
            <person name="Pacheco R."/>
            <person name="Padilla G."/>
            <person name="Ferreira P."/>
            <person name="Barriuso J."/>
            <person name="Kellner H."/>
            <person name="Castanera R."/>
            <person name="Alfaro M."/>
            <person name="Ramirez L."/>
            <person name="Pisabarro A.G."/>
            <person name="Kuo A."/>
            <person name="Tritt A."/>
            <person name="Lipzen A."/>
            <person name="He G."/>
            <person name="Yan M."/>
            <person name="Ng V."/>
            <person name="Cullen D."/>
            <person name="Martin F."/>
            <person name="Rosso M.-N."/>
            <person name="Henrissat B."/>
            <person name="Hibbett D."/>
            <person name="Martinez A.T."/>
            <person name="Grigoriev I.V."/>
        </authorList>
    </citation>
    <scope>NUCLEOTIDE SEQUENCE</scope>
    <source>
        <strain evidence="10">AH 40177</strain>
    </source>
</reference>
<keyword evidence="5 7" id="KW-0496">Mitochondrion</keyword>
<keyword evidence="11" id="KW-1185">Reference proteome</keyword>
<dbReference type="GO" id="GO:0043022">
    <property type="term" value="F:ribosome binding"/>
    <property type="evidence" value="ECO:0007669"/>
    <property type="project" value="InterPro"/>
</dbReference>
<accession>A0A9P5PW55</accession>
<dbReference type="PANTHER" id="PTHR14009">
    <property type="entry name" value="LEUCINE ZIPPER-EF-HAND CONTAINING TRANSMEMBRANE PROTEIN"/>
    <property type="match status" value="1"/>
</dbReference>
<keyword evidence="2 8" id="KW-0812">Transmembrane</keyword>
<evidence type="ECO:0000313" key="10">
    <source>
        <dbReference type="EMBL" id="KAF9071063.1"/>
    </source>
</evidence>
<feature type="domain" description="Letm1 RBD" evidence="9">
    <location>
        <begin position="136"/>
        <end position="306"/>
    </location>
</feature>
<name>A0A9P5PW55_9AGAR</name>
<comment type="subcellular location">
    <subcellularLocation>
        <location evidence="1">Mitochondrion inner membrane</location>
        <topology evidence="1">Single-pass membrane protein</topology>
    </subcellularLocation>
</comment>
<evidence type="ECO:0000256" key="6">
    <source>
        <dbReference type="ARBA" id="ARBA00023136"/>
    </source>
</evidence>
<keyword evidence="3" id="KW-0999">Mitochondrion inner membrane</keyword>
<feature type="transmembrane region" description="Helical" evidence="8">
    <location>
        <begin position="124"/>
        <end position="149"/>
    </location>
</feature>
<gene>
    <name evidence="10" type="ORF">BDP27DRAFT_1322721</name>
</gene>
<dbReference type="OrthoDB" id="73691at2759"/>
<keyword evidence="6 8" id="KW-0472">Membrane</keyword>
<dbReference type="InterPro" id="IPR033122">
    <property type="entry name" value="LETM1-like_RBD"/>
</dbReference>
<dbReference type="Proteomes" id="UP000772434">
    <property type="component" value="Unassembled WGS sequence"/>
</dbReference>
<dbReference type="PANTHER" id="PTHR14009:SF1">
    <property type="entry name" value="MITOCHONDRIAL PROTON_CALCIUM EXCHANGER PROTEIN"/>
    <property type="match status" value="1"/>
</dbReference>
<evidence type="ECO:0000259" key="9">
    <source>
        <dbReference type="PROSITE" id="PS51758"/>
    </source>
</evidence>
<dbReference type="AlphaFoldDB" id="A0A9P5PW55"/>
<comment type="caution">
    <text evidence="10">The sequence shown here is derived from an EMBL/GenBank/DDBJ whole genome shotgun (WGS) entry which is preliminary data.</text>
</comment>
<dbReference type="EMBL" id="JADNRY010000035">
    <property type="protein sequence ID" value="KAF9071063.1"/>
    <property type="molecule type" value="Genomic_DNA"/>
</dbReference>
<evidence type="ECO:0000256" key="8">
    <source>
        <dbReference type="SAM" id="Phobius"/>
    </source>
</evidence>